<evidence type="ECO:0000313" key="2">
    <source>
        <dbReference type="Proteomes" id="UP001064027"/>
    </source>
</evidence>
<dbReference type="EMBL" id="CP104558">
    <property type="protein sequence ID" value="UXH45250.1"/>
    <property type="molecule type" value="Genomic_DNA"/>
</dbReference>
<proteinExistence type="predicted"/>
<sequence length="631" mass="71209">MRKDHYTIGMAGHIDHGKTTLTKALTSVDTDRLKEEKERSISIEPGFAPLYEDDTIEISVVDVPGHERFIRQMIAGVAGIDLVVLAVAADEGVMPQTKEHLDILSLLGISQCIVVLTKISKVEEDLREIAREEVSEELKGTEFEGSPILSADGLTGEGVTALKETIISSLKGLPSRNTAGDFRLPVDQVFTVKGQGTVVRGTIYEGSLETGQDLTILPLGIHTKAKQIQVHHRKAEMGYAGQRAAVNLPGVDHKSLKRGNVLVSSPHLFTANTIDVCIQVLHTVRYEIKQRMRVMIHTGTSEVFGKLVFFDRNKVEVGIDTDTILCQIRLDESIMVKRGDRFIIRRPSPVETIGGGWIIQPNGGNYRFGEETIGYLKSLIEGTPGERALRVLDRYKSLDRETLKKEGSLSEECMAELLKEQEWIQLSDSTITHCKIVKECRNAIKYFLLTFHEKFPLLRGVNRAELKQRLSEYPESLADYVLEDGNLVEGKGLVRLVGFTPRLPPAWEKRCNQLLDLLERDGTQVKDMEEYFERVGIPEKWQSDFNRFFVQEKKIIPLDDKKAYSSGVFNDATIRLRKHTDEAFQVGEAKEILGLSRKYMIPFLEKLDKEGVTLRIEGKRKWMGYNDKDKE</sequence>
<protein>
    <submittedName>
        <fullName evidence="1">Selenocysteine-specific translation elongation factor</fullName>
    </submittedName>
</protein>
<keyword evidence="1" id="KW-0251">Elongation factor</keyword>
<gene>
    <name evidence="1" type="primary">selB</name>
    <name evidence="1" type="ORF">N5C46_04070</name>
</gene>
<keyword evidence="2" id="KW-1185">Reference proteome</keyword>
<dbReference type="Proteomes" id="UP001064027">
    <property type="component" value="Chromosome"/>
</dbReference>
<name>A0ACD4C9M7_9BACI</name>
<evidence type="ECO:0000313" key="1">
    <source>
        <dbReference type="EMBL" id="UXH45250.1"/>
    </source>
</evidence>
<organism evidence="1 2">
    <name type="scientific">Rossellomorea vietnamensis</name>
    <dbReference type="NCBI Taxonomy" id="218284"/>
    <lineage>
        <taxon>Bacteria</taxon>
        <taxon>Bacillati</taxon>
        <taxon>Bacillota</taxon>
        <taxon>Bacilli</taxon>
        <taxon>Bacillales</taxon>
        <taxon>Bacillaceae</taxon>
        <taxon>Rossellomorea</taxon>
    </lineage>
</organism>
<keyword evidence="1" id="KW-0648">Protein biosynthesis</keyword>
<accession>A0ACD4C9M7</accession>
<reference evidence="1" key="1">
    <citation type="submission" date="2022-09" db="EMBL/GenBank/DDBJ databases">
        <title>Complete genome sequence of Rossellomorea vietnamensis strain RL-WG62, a newly isolated PGPR with the potential for plant salinity stress alleviation.</title>
        <authorList>
            <person name="Ren L."/>
            <person name="Wang G."/>
            <person name="Hu H."/>
        </authorList>
    </citation>
    <scope>NUCLEOTIDE SEQUENCE</scope>
    <source>
        <strain evidence="1">RL-WG62</strain>
    </source>
</reference>